<accession>A0A839E1F7</accession>
<proteinExistence type="predicted"/>
<organism evidence="2 3">
    <name type="scientific">Halosaccharopolyspora lacisalsi</name>
    <dbReference type="NCBI Taxonomy" id="1000566"/>
    <lineage>
        <taxon>Bacteria</taxon>
        <taxon>Bacillati</taxon>
        <taxon>Actinomycetota</taxon>
        <taxon>Actinomycetes</taxon>
        <taxon>Pseudonocardiales</taxon>
        <taxon>Pseudonocardiaceae</taxon>
        <taxon>Halosaccharopolyspora</taxon>
    </lineage>
</organism>
<dbReference type="Proteomes" id="UP000569329">
    <property type="component" value="Unassembled WGS sequence"/>
</dbReference>
<feature type="compositionally biased region" description="Basic residues" evidence="1">
    <location>
        <begin position="131"/>
        <end position="147"/>
    </location>
</feature>
<sequence length="173" mass="19320">MPGSALEQLVTRLRGVLESLDAVTTTVGLARDRSGAARDVVVQATYGTEDAELVEGIEGMARTVLDLEREIERPGVARDVIERYLASLGFDGRSASESASDVDRSEVRPEFGSPGVAHRRRRADLPGGGCPRHHRHRLRRPRQRSRLRTQWTRPTRSSCEPAFARYSTVSQRW</sequence>
<dbReference type="EMBL" id="JACGWZ010000006">
    <property type="protein sequence ID" value="MBA8826920.1"/>
    <property type="molecule type" value="Genomic_DNA"/>
</dbReference>
<evidence type="ECO:0000313" key="3">
    <source>
        <dbReference type="Proteomes" id="UP000569329"/>
    </source>
</evidence>
<protein>
    <submittedName>
        <fullName evidence="2">Uncharacterized protein</fullName>
    </submittedName>
</protein>
<evidence type="ECO:0000256" key="1">
    <source>
        <dbReference type="SAM" id="MobiDB-lite"/>
    </source>
</evidence>
<feature type="region of interest" description="Disordered" evidence="1">
    <location>
        <begin position="93"/>
        <end position="154"/>
    </location>
</feature>
<keyword evidence="3" id="KW-1185">Reference proteome</keyword>
<evidence type="ECO:0000313" key="2">
    <source>
        <dbReference type="EMBL" id="MBA8826920.1"/>
    </source>
</evidence>
<gene>
    <name evidence="2" type="ORF">FHX42_004299</name>
</gene>
<comment type="caution">
    <text evidence="2">The sequence shown here is derived from an EMBL/GenBank/DDBJ whole genome shotgun (WGS) entry which is preliminary data.</text>
</comment>
<reference evidence="2 3" key="1">
    <citation type="submission" date="2020-07" db="EMBL/GenBank/DDBJ databases">
        <title>Sequencing the genomes of 1000 actinobacteria strains.</title>
        <authorList>
            <person name="Klenk H.-P."/>
        </authorList>
    </citation>
    <scope>NUCLEOTIDE SEQUENCE [LARGE SCALE GENOMIC DNA]</scope>
    <source>
        <strain evidence="2 3">DSM 45975</strain>
    </source>
</reference>
<dbReference type="AlphaFoldDB" id="A0A839E1F7"/>
<name>A0A839E1F7_9PSEU</name>